<organism evidence="2 3">
    <name type="scientific">Lysobacter auxotrophicus</name>
    <dbReference type="NCBI Taxonomy" id="2992573"/>
    <lineage>
        <taxon>Bacteria</taxon>
        <taxon>Pseudomonadati</taxon>
        <taxon>Pseudomonadota</taxon>
        <taxon>Gammaproteobacteria</taxon>
        <taxon>Lysobacterales</taxon>
        <taxon>Lysobacteraceae</taxon>
        <taxon>Lysobacter</taxon>
    </lineage>
</organism>
<protein>
    <submittedName>
        <fullName evidence="2">Uncharacterized protein</fullName>
    </submittedName>
</protein>
<evidence type="ECO:0000313" key="3">
    <source>
        <dbReference type="Proteomes" id="UP001317822"/>
    </source>
</evidence>
<keyword evidence="3" id="KW-1185">Reference proteome</keyword>
<accession>A0ABN6UGG8</accession>
<dbReference type="EMBL" id="AP027041">
    <property type="protein sequence ID" value="BDU15366.1"/>
    <property type="molecule type" value="Genomic_DNA"/>
</dbReference>
<feature type="transmembrane region" description="Helical" evidence="1">
    <location>
        <begin position="70"/>
        <end position="94"/>
    </location>
</feature>
<evidence type="ECO:0000313" key="2">
    <source>
        <dbReference type="EMBL" id="BDU15366.1"/>
    </source>
</evidence>
<feature type="transmembrane region" description="Helical" evidence="1">
    <location>
        <begin position="38"/>
        <end position="58"/>
    </location>
</feature>
<dbReference type="Proteomes" id="UP001317822">
    <property type="component" value="Chromosome"/>
</dbReference>
<dbReference type="RefSeq" id="WP_281780874.1">
    <property type="nucleotide sequence ID" value="NZ_AP027041.1"/>
</dbReference>
<name>A0ABN6UGG8_9GAMM</name>
<proteinExistence type="predicted"/>
<feature type="transmembrane region" description="Helical" evidence="1">
    <location>
        <begin position="6"/>
        <end position="26"/>
    </location>
</feature>
<evidence type="ECO:0000256" key="1">
    <source>
        <dbReference type="SAM" id="Phobius"/>
    </source>
</evidence>
<keyword evidence="1" id="KW-1133">Transmembrane helix</keyword>
<keyword evidence="1" id="KW-0812">Transmembrane</keyword>
<reference evidence="2 3" key="1">
    <citation type="journal article" date="2023" name="Int. J. Syst. Evol. Microbiol.">
        <title>Physiological and genomic analyses of cobalamin (vitamin B12)-auxotrophy of Lysobacter auxotrophicus sp. nov., a methionine-auxotrophic chitinolytic bacterium isolated from chitin-treated soil.</title>
        <authorList>
            <person name="Saito A."/>
            <person name="Dohra H."/>
            <person name="Hamada M."/>
            <person name="Moriuchi R."/>
            <person name="Kotsuchibashi Y."/>
            <person name="Mori K."/>
        </authorList>
    </citation>
    <scope>NUCLEOTIDE SEQUENCE [LARGE SCALE GENOMIC DNA]</scope>
    <source>
        <strain evidence="2 3">5-21a</strain>
    </source>
</reference>
<gene>
    <name evidence="2" type="ORF">LA521A_05670</name>
</gene>
<sequence>MSTGVQLNLAMILFAPWFAVLSVLFWRYPRQPRGPARLAFDSLALIAATAAAFAGMYWGMAHADAGYGPMWKQVFATSLAYGLYLGVMAAALIARMRWFARTNSPSRAPSRS</sequence>
<keyword evidence="1" id="KW-0472">Membrane</keyword>